<dbReference type="EnsemblPlants" id="QL02p057362:mrna">
    <property type="protein sequence ID" value="QL02p057362:mrna"/>
    <property type="gene ID" value="QL02p057362"/>
</dbReference>
<evidence type="ECO:0000313" key="2">
    <source>
        <dbReference type="Proteomes" id="UP000594261"/>
    </source>
</evidence>
<reference evidence="2" key="1">
    <citation type="journal article" date="2016" name="G3 (Bethesda)">
        <title>First Draft Assembly and Annotation of the Genome of a California Endemic Oak Quercus lobata Nee (Fagaceae).</title>
        <authorList>
            <person name="Sork V.L."/>
            <person name="Fitz-Gibbon S.T."/>
            <person name="Puiu D."/>
            <person name="Crepeau M."/>
            <person name="Gugger P.F."/>
            <person name="Sherman R."/>
            <person name="Stevens K."/>
            <person name="Langley C.H."/>
            <person name="Pellegrini M."/>
            <person name="Salzberg S.L."/>
        </authorList>
    </citation>
    <scope>NUCLEOTIDE SEQUENCE [LARGE SCALE GENOMIC DNA]</scope>
    <source>
        <strain evidence="2">cv. SW786</strain>
    </source>
</reference>
<dbReference type="PANTHER" id="PTHR33710:SF71">
    <property type="entry name" value="ENDONUCLEASE_EXONUCLEASE_PHOSPHATASE DOMAIN-CONTAINING PROTEIN"/>
    <property type="match status" value="1"/>
</dbReference>
<dbReference type="AlphaFoldDB" id="A0A7N2KXL7"/>
<dbReference type="InParanoid" id="A0A7N2KXL7"/>
<evidence type="ECO:0008006" key="3">
    <source>
        <dbReference type="Google" id="ProtNLM"/>
    </source>
</evidence>
<keyword evidence="2" id="KW-1185">Reference proteome</keyword>
<dbReference type="PANTHER" id="PTHR33710">
    <property type="entry name" value="BNAC02G09200D PROTEIN"/>
    <property type="match status" value="1"/>
</dbReference>
<evidence type="ECO:0000313" key="1">
    <source>
        <dbReference type="EnsemblPlants" id="QL02p057362:mrna"/>
    </source>
</evidence>
<dbReference type="InterPro" id="IPR036691">
    <property type="entry name" value="Endo/exonu/phosph_ase_sf"/>
</dbReference>
<reference evidence="1" key="2">
    <citation type="submission" date="2021-01" db="UniProtKB">
        <authorList>
            <consortium name="EnsemblPlants"/>
        </authorList>
    </citation>
    <scope>IDENTIFICATION</scope>
</reference>
<dbReference type="Proteomes" id="UP000594261">
    <property type="component" value="Chromosome 2"/>
</dbReference>
<name>A0A7N2KXL7_QUELO</name>
<organism evidence="1 2">
    <name type="scientific">Quercus lobata</name>
    <name type="common">Valley oak</name>
    <dbReference type="NCBI Taxonomy" id="97700"/>
    <lineage>
        <taxon>Eukaryota</taxon>
        <taxon>Viridiplantae</taxon>
        <taxon>Streptophyta</taxon>
        <taxon>Embryophyta</taxon>
        <taxon>Tracheophyta</taxon>
        <taxon>Spermatophyta</taxon>
        <taxon>Magnoliopsida</taxon>
        <taxon>eudicotyledons</taxon>
        <taxon>Gunneridae</taxon>
        <taxon>Pentapetalae</taxon>
        <taxon>rosids</taxon>
        <taxon>fabids</taxon>
        <taxon>Fagales</taxon>
        <taxon>Fagaceae</taxon>
        <taxon>Quercus</taxon>
    </lineage>
</organism>
<accession>A0A7N2KXL7</accession>
<dbReference type="SUPFAM" id="SSF56219">
    <property type="entry name" value="DNase I-like"/>
    <property type="match status" value="1"/>
</dbReference>
<proteinExistence type="predicted"/>
<dbReference type="Gramene" id="QL02p057362:mrna">
    <property type="protein sequence ID" value="QL02p057362:mrna"/>
    <property type="gene ID" value="QL02p057362"/>
</dbReference>
<dbReference type="OMA" id="AFWIMEP"/>
<protein>
    <recommendedName>
        <fullName evidence="3">Reverse transcriptase</fullName>
    </recommendedName>
</protein>
<sequence>MNTAISNCRTDLGFNGFPFTWCNRRLGDQNVWVRLDRGVASIDWILRFLATRIQHLEAFHSDHKPLLLVSDSKLKHFYRIWLKDNSIEAVVQDSWGNQTVTNSIWRFNDKIQAYQDNLKVWNKNTFGHVQNSLTKKLKKLKVVEENGCYRTNPEMIYKLRGDIQSLKNREESMWKQRSRNAWLKEGDSKTRFFHCRVTQQNHRNFIEGLEDESGVWVDEETRMGNVLVQYFNSIFTSSDRASFEETINGIQPTMTEEATSFLARDFQAVEV</sequence>